<dbReference type="InterPro" id="IPR034204">
    <property type="entry name" value="PfSUB1-like_cat_dom"/>
</dbReference>
<feature type="signal peptide" evidence="7">
    <location>
        <begin position="1"/>
        <end position="31"/>
    </location>
</feature>
<dbReference type="GO" id="GO:0004252">
    <property type="term" value="F:serine-type endopeptidase activity"/>
    <property type="evidence" value="ECO:0007669"/>
    <property type="project" value="UniProtKB-UniRule"/>
</dbReference>
<evidence type="ECO:0000256" key="2">
    <source>
        <dbReference type="ARBA" id="ARBA00022670"/>
    </source>
</evidence>
<evidence type="ECO:0000256" key="4">
    <source>
        <dbReference type="ARBA" id="ARBA00022825"/>
    </source>
</evidence>
<dbReference type="GO" id="GO:0006508">
    <property type="term" value="P:proteolysis"/>
    <property type="evidence" value="ECO:0007669"/>
    <property type="project" value="UniProtKB-KW"/>
</dbReference>
<comment type="caution">
    <text evidence="9">The sequence shown here is derived from an EMBL/GenBank/DDBJ whole genome shotgun (WGS) entry which is preliminary data.</text>
</comment>
<evidence type="ECO:0000256" key="7">
    <source>
        <dbReference type="SAM" id="SignalP"/>
    </source>
</evidence>
<protein>
    <recommendedName>
        <fullName evidence="8">Peptidase S8/S53 domain-containing protein</fullName>
    </recommendedName>
</protein>
<dbReference type="InterPro" id="IPR015500">
    <property type="entry name" value="Peptidase_S8_subtilisin-rel"/>
</dbReference>
<keyword evidence="2 6" id="KW-0645">Protease</keyword>
<evidence type="ECO:0000256" key="5">
    <source>
        <dbReference type="PIRSR" id="PIRSR615500-1"/>
    </source>
</evidence>
<keyword evidence="7" id="KW-0732">Signal</keyword>
<dbReference type="PROSITE" id="PS00138">
    <property type="entry name" value="SUBTILASE_SER"/>
    <property type="match status" value="1"/>
</dbReference>
<dbReference type="CDD" id="cd07473">
    <property type="entry name" value="Peptidases_S8_Subtilisin_like"/>
    <property type="match status" value="1"/>
</dbReference>
<dbReference type="SUPFAM" id="SSF52743">
    <property type="entry name" value="Subtilisin-like"/>
    <property type="match status" value="1"/>
</dbReference>
<dbReference type="PROSITE" id="PS00137">
    <property type="entry name" value="SUBTILASE_HIS"/>
    <property type="match status" value="1"/>
</dbReference>
<keyword evidence="4 6" id="KW-0720">Serine protease</keyword>
<dbReference type="Pfam" id="PF00082">
    <property type="entry name" value="Peptidase_S8"/>
    <property type="match status" value="1"/>
</dbReference>
<dbReference type="PRINTS" id="PR00723">
    <property type="entry name" value="SUBTILISIN"/>
</dbReference>
<feature type="active site" description="Charge relay system" evidence="5 6">
    <location>
        <position position="135"/>
    </location>
</feature>
<dbReference type="Proteomes" id="UP000177953">
    <property type="component" value="Unassembled WGS sequence"/>
</dbReference>
<dbReference type="PROSITE" id="PS51892">
    <property type="entry name" value="SUBTILASE"/>
    <property type="match status" value="1"/>
</dbReference>
<dbReference type="Gene3D" id="3.40.50.200">
    <property type="entry name" value="Peptidase S8/S53 domain"/>
    <property type="match status" value="1"/>
</dbReference>
<feature type="active site" description="Charge relay system" evidence="5 6">
    <location>
        <position position="311"/>
    </location>
</feature>
<evidence type="ECO:0000256" key="1">
    <source>
        <dbReference type="ARBA" id="ARBA00011073"/>
    </source>
</evidence>
<dbReference type="InterPro" id="IPR000209">
    <property type="entry name" value="Peptidase_S8/S53_dom"/>
</dbReference>
<proteinExistence type="inferred from homology"/>
<dbReference type="InterPro" id="IPR022398">
    <property type="entry name" value="Peptidase_S8_His-AS"/>
</dbReference>
<evidence type="ECO:0000256" key="6">
    <source>
        <dbReference type="PROSITE-ProRule" id="PRU01240"/>
    </source>
</evidence>
<accession>A0A1F6MBW7</accession>
<evidence type="ECO:0000259" key="8">
    <source>
        <dbReference type="Pfam" id="PF00082"/>
    </source>
</evidence>
<dbReference type="InterPro" id="IPR036852">
    <property type="entry name" value="Peptidase_S8/S53_dom_sf"/>
</dbReference>
<keyword evidence="3 6" id="KW-0378">Hydrolase</keyword>
<organism evidence="9 10">
    <name type="scientific">Candidatus Magasanikbacteria bacterium RIFCSPHIGHO2_01_FULL_47_8</name>
    <dbReference type="NCBI Taxonomy" id="1798673"/>
    <lineage>
        <taxon>Bacteria</taxon>
        <taxon>Candidatus Magasanikiibacteriota</taxon>
    </lineage>
</organism>
<comment type="similarity">
    <text evidence="1 6">Belongs to the peptidase S8 family.</text>
</comment>
<dbReference type="InterPro" id="IPR051048">
    <property type="entry name" value="Peptidase_S8/S53_subtilisin"/>
</dbReference>
<dbReference type="PANTHER" id="PTHR43399:SF4">
    <property type="entry name" value="CELL WALL-ASSOCIATED PROTEASE"/>
    <property type="match status" value="1"/>
</dbReference>
<dbReference type="AlphaFoldDB" id="A0A1F6MBW7"/>
<dbReference type="PANTHER" id="PTHR43399">
    <property type="entry name" value="SUBTILISIN-RELATED"/>
    <property type="match status" value="1"/>
</dbReference>
<feature type="chain" id="PRO_5009525645" description="Peptidase S8/S53 domain-containing protein" evidence="7">
    <location>
        <begin position="32"/>
        <end position="648"/>
    </location>
</feature>
<reference evidence="9 10" key="1">
    <citation type="journal article" date="2016" name="Nat. Commun.">
        <title>Thousands of microbial genomes shed light on interconnected biogeochemical processes in an aquifer system.</title>
        <authorList>
            <person name="Anantharaman K."/>
            <person name="Brown C.T."/>
            <person name="Hug L.A."/>
            <person name="Sharon I."/>
            <person name="Castelle C.J."/>
            <person name="Probst A.J."/>
            <person name="Thomas B.C."/>
            <person name="Singh A."/>
            <person name="Wilkins M.J."/>
            <person name="Karaoz U."/>
            <person name="Brodie E.L."/>
            <person name="Williams K.H."/>
            <person name="Hubbard S.S."/>
            <person name="Banfield J.F."/>
        </authorList>
    </citation>
    <scope>NUCLEOTIDE SEQUENCE [LARGE SCALE GENOMIC DNA]</scope>
</reference>
<name>A0A1F6MBW7_9BACT</name>
<dbReference type="EMBL" id="MFPU01000069">
    <property type="protein sequence ID" value="OGH69060.1"/>
    <property type="molecule type" value="Genomic_DNA"/>
</dbReference>
<feature type="domain" description="Peptidase S8/S53" evidence="8">
    <location>
        <begin position="64"/>
        <end position="344"/>
    </location>
</feature>
<evidence type="ECO:0000256" key="3">
    <source>
        <dbReference type="ARBA" id="ARBA00022801"/>
    </source>
</evidence>
<feature type="active site" description="Charge relay system" evidence="5 6">
    <location>
        <position position="70"/>
    </location>
</feature>
<evidence type="ECO:0000313" key="9">
    <source>
        <dbReference type="EMBL" id="OGH69060.1"/>
    </source>
</evidence>
<sequence length="648" mass="70080">MPKFYPILAKKATGILVFAVLSAVLANPAMARVPNDPNYADQEKMWNQIGAPAAWDVSVGSPVVVVAVIDTGADTWHGDLDSNVWTNPYEIPDNSVDDDHNGYVDDIHGWNFVENNNDVRTSVFDNNDDPEAVRHGTIISGLIGAEGDNGTNGVGINWRVKIIPLRAIESSGSGLLSTVARAVDYAVKNGAAVISMSFVGDSGDPSLKESLRRAYEKGVVIVTAAGNHTPGNGGGDLDKEPTYPACFDKDDSENWILTVGAVDQNDRLSRFSNFGSCVDMVAPGEGIFSTERYAPQFGYTKEFGGPWKGTSFAAPLVAGAAALLKSIHPEWGPDQIIPSLLITADPVETSNPTLIGKMGRGRLNIGKAMALSPSITSGESVYYFKGNQVSGLNLETGASAMVAKVQEARIVSLAVRGVRGGQTITLLIKRGDFYYIRLLRENGEFLNEFPLDISVKTKIILKRVEPLGDGSSRFIVELFDPKTKFTTFREFDTQGKKVKDFVVKASVIGWAASRTSDKLVIATGDKKKISLQEFAWDGNEKYAWTLPGVTLDDLKLANVWGKGEQVVVLVHQGKEVRQMVIDLPSRSSRNEAVTADKASWKLVLVSSSGNDTMNILPRSLAGGLFTIVTGKGKEVRQVELPKFDGFFN</sequence>
<evidence type="ECO:0000313" key="10">
    <source>
        <dbReference type="Proteomes" id="UP000177953"/>
    </source>
</evidence>
<dbReference type="InterPro" id="IPR023828">
    <property type="entry name" value="Peptidase_S8_Ser-AS"/>
</dbReference>
<gene>
    <name evidence="9" type="ORF">A2754_02495</name>
</gene>